<keyword evidence="6" id="KW-1185">Reference proteome</keyword>
<evidence type="ECO:0000256" key="3">
    <source>
        <dbReference type="ARBA" id="ARBA00023204"/>
    </source>
</evidence>
<keyword evidence="2" id="KW-0378">Hydrolase</keyword>
<proteinExistence type="predicted"/>
<dbReference type="Pfam" id="PF12705">
    <property type="entry name" value="PDDEXK_1"/>
    <property type="match status" value="1"/>
</dbReference>
<dbReference type="EMBL" id="FXZE01000017">
    <property type="protein sequence ID" value="SMX98210.1"/>
    <property type="molecule type" value="Genomic_DNA"/>
</dbReference>
<dbReference type="GO" id="GO:0006281">
    <property type="term" value="P:DNA repair"/>
    <property type="evidence" value="ECO:0007669"/>
    <property type="project" value="UniProtKB-KW"/>
</dbReference>
<gene>
    <name evidence="5" type="ORF">BANT10_02980</name>
</gene>
<protein>
    <submittedName>
        <fullName evidence="5">PD-(D/E)XK nuclease superfamily protein</fullName>
    </submittedName>
</protein>
<accession>A0A2H1KEP2</accession>
<evidence type="ECO:0000256" key="1">
    <source>
        <dbReference type="ARBA" id="ARBA00022763"/>
    </source>
</evidence>
<evidence type="ECO:0000313" key="5">
    <source>
        <dbReference type="EMBL" id="SMX98210.1"/>
    </source>
</evidence>
<keyword evidence="2" id="KW-0067">ATP-binding</keyword>
<keyword evidence="1" id="KW-0227">DNA damage</keyword>
<reference evidence="6" key="1">
    <citation type="submission" date="2017-03" db="EMBL/GenBank/DDBJ databases">
        <authorList>
            <person name="Monnet C."/>
        </authorList>
    </citation>
    <scope>NUCLEOTIDE SEQUENCE [LARGE SCALE GENOMIC DNA]</scope>
    <source>
        <strain evidence="6">P10</strain>
    </source>
</reference>
<keyword evidence="2" id="KW-0547">Nucleotide-binding</keyword>
<feature type="domain" description="PD-(D/E)XK endonuclease-like" evidence="4">
    <location>
        <begin position="636"/>
        <end position="827"/>
    </location>
</feature>
<name>A0A2H1KEP2_9MICO</name>
<dbReference type="GO" id="GO:0004386">
    <property type="term" value="F:helicase activity"/>
    <property type="evidence" value="ECO:0007669"/>
    <property type="project" value="UniProtKB-KW"/>
</dbReference>
<evidence type="ECO:0000256" key="2">
    <source>
        <dbReference type="ARBA" id="ARBA00022806"/>
    </source>
</evidence>
<dbReference type="RefSeq" id="WP_101644271.1">
    <property type="nucleotide sequence ID" value="NZ_FXZE01000017.1"/>
</dbReference>
<evidence type="ECO:0000313" key="6">
    <source>
        <dbReference type="Proteomes" id="UP000234342"/>
    </source>
</evidence>
<dbReference type="Proteomes" id="UP000234342">
    <property type="component" value="Unassembled WGS sequence"/>
</dbReference>
<sequence>MHIEFGWTLDRAPWRSRSNTDDSNNAGTTVVTGPLGLLGILQTRLGTTRPTVERPVRIAQYRSLLAEADHPWYRRSFANDPWNTAHHLLQLRDDAIEAGWHPTTDDQDYTSHPRLVALATVEKYVTLGPPHDPTATLAPGRADDLREVLELLRLHGTDWPLGIDTIELRDQRAGLPPVWQDIVSALNDSGVTITEASPTTETPKLTIVRGQDEWSTAEAAARYLAHVSDRERISIIAGDSTTVLDQQLARRRAPALGVPKSSPTTPSAQVLPVFLSAVLPPTDIRRVAEFLHLSFGSDDPETRTLTLVSRSVSSALLGALTEEPGISGDPASAWMKALETLKARAYEGPDTSATARDTAQTLDSILRVSPPEIVEDHLTLDSSQPALDWLSTRLRKLALRQQKTAQSSHSTTATFLAEASNHIASFRAALTALGVETLRVRELFDIAESCAPQSAHTSASAQAAAWTVVNDPSEVPTDAETIVWWSSRRTTQSEAETWDPAEIEALAAAGCQISPATERERLRQAAELMGLRSAQTLLCFCPDTVRGEEVSLHPVLSRLAESLATDDPEQLDTKSVDAVLSHPTITKPVTTLIDDGQWRLNNITVATDLAATELFEPPQTVSRTLDGGFTHLLPETLSYTQIDQLLSDPLEWTLNRALGLSHGYTFDIPTDNRMIGTLVHAVVQHLIDAGETSGDNIPTPSAIATTFDRLVPRFASELLLPGQLTRRNTIRLTALASLTHLFSALQERGVRLTAAEADFTYDWTLIIAGTPTVILLRGQRDLEGTFDDGRPAIVDLKWANFDKRYRTMIDDGEAVQLSVYSRTADTPTGAKPLTSYFMLKQGRFVSTDSALDPNFTGGAADSFDDEGNGLGGDPAGLWPIIQRSVEEALTQIATGCFESPSGDIHAAQGTAPGVRNTDVTKTLKALKEAELAEQRLFVIKPQSYSDFNLIYGIAGDHS</sequence>
<dbReference type="InterPro" id="IPR038726">
    <property type="entry name" value="PDDEXK_AddAB-type"/>
</dbReference>
<evidence type="ECO:0000259" key="4">
    <source>
        <dbReference type="Pfam" id="PF12705"/>
    </source>
</evidence>
<dbReference type="AlphaFoldDB" id="A0A2H1KEP2"/>
<keyword evidence="2" id="KW-0347">Helicase</keyword>
<organism evidence="5 6">
    <name type="scientific">Brevibacterium antiquum</name>
    <dbReference type="NCBI Taxonomy" id="234835"/>
    <lineage>
        <taxon>Bacteria</taxon>
        <taxon>Bacillati</taxon>
        <taxon>Actinomycetota</taxon>
        <taxon>Actinomycetes</taxon>
        <taxon>Micrococcales</taxon>
        <taxon>Brevibacteriaceae</taxon>
        <taxon>Brevibacterium</taxon>
    </lineage>
</organism>
<keyword evidence="3" id="KW-0234">DNA repair</keyword>